<comment type="caution">
    <text evidence="12">The sequence shown here is derived from an EMBL/GenBank/DDBJ whole genome shotgun (WGS) entry which is preliminary data.</text>
</comment>
<accession>A0AA88Y6X0</accession>
<dbReference type="PANTHER" id="PTHR24249:SF372">
    <property type="entry name" value="G-PROTEIN COUPLED RECEPTORS FAMILY 1 PROFILE DOMAIN-CONTAINING PROTEIN"/>
    <property type="match status" value="1"/>
</dbReference>
<comment type="similarity">
    <text evidence="9">Belongs to the G-protein coupled receptor 1 family.</text>
</comment>
<keyword evidence="6 10" id="KW-0472">Membrane</keyword>
<dbReference type="PROSITE" id="PS00237">
    <property type="entry name" value="G_PROTEIN_RECEP_F1_1"/>
    <property type="match status" value="1"/>
</dbReference>
<dbReference type="PROSITE" id="PS50262">
    <property type="entry name" value="G_PROTEIN_RECEP_F1_2"/>
    <property type="match status" value="1"/>
</dbReference>
<evidence type="ECO:0000256" key="9">
    <source>
        <dbReference type="RuleBase" id="RU000688"/>
    </source>
</evidence>
<dbReference type="InterPro" id="IPR050569">
    <property type="entry name" value="TAAR"/>
</dbReference>
<evidence type="ECO:0000256" key="8">
    <source>
        <dbReference type="ARBA" id="ARBA00023224"/>
    </source>
</evidence>
<dbReference type="PRINTS" id="PR00237">
    <property type="entry name" value="GPCRRHODOPSN"/>
</dbReference>
<reference evidence="12" key="1">
    <citation type="submission" date="2019-08" db="EMBL/GenBank/DDBJ databases">
        <title>The improved chromosome-level genome for the pearl oyster Pinctada fucata martensii using PacBio sequencing and Hi-C.</title>
        <authorList>
            <person name="Zheng Z."/>
        </authorList>
    </citation>
    <scope>NUCLEOTIDE SEQUENCE</scope>
    <source>
        <strain evidence="12">ZZ-2019</strain>
        <tissue evidence="12">Adductor muscle</tissue>
    </source>
</reference>
<organism evidence="12 13">
    <name type="scientific">Pinctada imbricata</name>
    <name type="common">Atlantic pearl-oyster</name>
    <name type="synonym">Pinctada martensii</name>
    <dbReference type="NCBI Taxonomy" id="66713"/>
    <lineage>
        <taxon>Eukaryota</taxon>
        <taxon>Metazoa</taxon>
        <taxon>Spiralia</taxon>
        <taxon>Lophotrochozoa</taxon>
        <taxon>Mollusca</taxon>
        <taxon>Bivalvia</taxon>
        <taxon>Autobranchia</taxon>
        <taxon>Pteriomorphia</taxon>
        <taxon>Pterioida</taxon>
        <taxon>Pterioidea</taxon>
        <taxon>Pteriidae</taxon>
        <taxon>Pinctada</taxon>
    </lineage>
</organism>
<dbReference type="SUPFAM" id="SSF81321">
    <property type="entry name" value="Family A G protein-coupled receptor-like"/>
    <property type="match status" value="1"/>
</dbReference>
<evidence type="ECO:0000256" key="1">
    <source>
        <dbReference type="ARBA" id="ARBA00004651"/>
    </source>
</evidence>
<evidence type="ECO:0000256" key="5">
    <source>
        <dbReference type="ARBA" id="ARBA00023040"/>
    </source>
</evidence>
<keyword evidence="5 9" id="KW-0297">G-protein coupled receptor</keyword>
<feature type="domain" description="G-protein coupled receptors family 1 profile" evidence="11">
    <location>
        <begin position="31"/>
        <end position="172"/>
    </location>
</feature>
<dbReference type="AlphaFoldDB" id="A0AA88Y6X0"/>
<keyword evidence="8 9" id="KW-0807">Transducer</keyword>
<dbReference type="Pfam" id="PF00001">
    <property type="entry name" value="7tm_1"/>
    <property type="match status" value="1"/>
</dbReference>
<evidence type="ECO:0000256" key="6">
    <source>
        <dbReference type="ARBA" id="ARBA00023136"/>
    </source>
</evidence>
<dbReference type="GO" id="GO:0005886">
    <property type="term" value="C:plasma membrane"/>
    <property type="evidence" value="ECO:0007669"/>
    <property type="project" value="UniProtKB-SubCell"/>
</dbReference>
<feature type="transmembrane region" description="Helical" evidence="10">
    <location>
        <begin position="82"/>
        <end position="109"/>
    </location>
</feature>
<evidence type="ECO:0000313" key="12">
    <source>
        <dbReference type="EMBL" id="KAK3099207.1"/>
    </source>
</evidence>
<evidence type="ECO:0000313" key="13">
    <source>
        <dbReference type="Proteomes" id="UP001186944"/>
    </source>
</evidence>
<name>A0AA88Y6X0_PINIB</name>
<dbReference type="CDD" id="cd00637">
    <property type="entry name" value="7tm_classA_rhodopsin-like"/>
    <property type="match status" value="1"/>
</dbReference>
<keyword evidence="3 9" id="KW-0812">Transmembrane</keyword>
<evidence type="ECO:0000256" key="2">
    <source>
        <dbReference type="ARBA" id="ARBA00022475"/>
    </source>
</evidence>
<dbReference type="Proteomes" id="UP001186944">
    <property type="component" value="Unassembled WGS sequence"/>
</dbReference>
<protein>
    <recommendedName>
        <fullName evidence="11">G-protein coupled receptors family 1 profile domain-containing protein</fullName>
    </recommendedName>
</protein>
<evidence type="ECO:0000256" key="10">
    <source>
        <dbReference type="SAM" id="Phobius"/>
    </source>
</evidence>
<dbReference type="GO" id="GO:0004930">
    <property type="term" value="F:G protein-coupled receptor activity"/>
    <property type="evidence" value="ECO:0007669"/>
    <property type="project" value="UniProtKB-KW"/>
</dbReference>
<sequence length="172" mass="19118">MNDSNATHTGVSPHLIFGPTLILISAIGTTGNGLVLYVYKKSTRIRDTTMMLLMNLAFTDLFTSITLGVNGIGVIFGIIHKSYIICLAVMLIPTYMFFVSQGVLSITTFDRFIAICHYDKYARIMTKTTLRILLLMAWLIPTLMIGVPFVGFNYRDVIKNAITVICSMSGYI</sequence>
<dbReference type="InterPro" id="IPR000276">
    <property type="entry name" value="GPCR_Rhodpsn"/>
</dbReference>
<evidence type="ECO:0000256" key="7">
    <source>
        <dbReference type="ARBA" id="ARBA00023170"/>
    </source>
</evidence>
<feature type="transmembrane region" description="Helical" evidence="10">
    <location>
        <begin position="130"/>
        <end position="150"/>
    </location>
</feature>
<proteinExistence type="inferred from homology"/>
<feature type="transmembrane region" description="Helical" evidence="10">
    <location>
        <begin position="20"/>
        <end position="39"/>
    </location>
</feature>
<keyword evidence="4 10" id="KW-1133">Transmembrane helix</keyword>
<dbReference type="EMBL" id="VSWD01000006">
    <property type="protein sequence ID" value="KAK3099207.1"/>
    <property type="molecule type" value="Genomic_DNA"/>
</dbReference>
<dbReference type="Gene3D" id="1.20.1070.10">
    <property type="entry name" value="Rhodopsin 7-helix transmembrane proteins"/>
    <property type="match status" value="1"/>
</dbReference>
<evidence type="ECO:0000256" key="3">
    <source>
        <dbReference type="ARBA" id="ARBA00022692"/>
    </source>
</evidence>
<feature type="transmembrane region" description="Helical" evidence="10">
    <location>
        <begin position="51"/>
        <end position="76"/>
    </location>
</feature>
<keyword evidence="7 9" id="KW-0675">Receptor</keyword>
<comment type="subcellular location">
    <subcellularLocation>
        <location evidence="1">Cell membrane</location>
        <topology evidence="1">Multi-pass membrane protein</topology>
    </subcellularLocation>
</comment>
<dbReference type="PANTHER" id="PTHR24249">
    <property type="entry name" value="HISTAMINE RECEPTOR-RELATED G-PROTEIN COUPLED RECEPTOR"/>
    <property type="match status" value="1"/>
</dbReference>
<gene>
    <name evidence="12" type="ORF">FSP39_000990</name>
</gene>
<evidence type="ECO:0000259" key="11">
    <source>
        <dbReference type="PROSITE" id="PS50262"/>
    </source>
</evidence>
<keyword evidence="2" id="KW-1003">Cell membrane</keyword>
<keyword evidence="13" id="KW-1185">Reference proteome</keyword>
<dbReference type="InterPro" id="IPR017452">
    <property type="entry name" value="GPCR_Rhodpsn_7TM"/>
</dbReference>
<evidence type="ECO:0000256" key="4">
    <source>
        <dbReference type="ARBA" id="ARBA00022989"/>
    </source>
</evidence>